<evidence type="ECO:0000313" key="3">
    <source>
        <dbReference type="EMBL" id="GAO07724.1"/>
    </source>
</evidence>
<feature type="transmembrane region" description="Helical" evidence="2">
    <location>
        <begin position="68"/>
        <end position="90"/>
    </location>
</feature>
<feature type="transmembrane region" description="Helical" evidence="2">
    <location>
        <begin position="151"/>
        <end position="174"/>
    </location>
</feature>
<dbReference type="RefSeq" id="WP_078885676.1">
    <property type="nucleotide sequence ID" value="NZ_BBNO01000003.1"/>
</dbReference>
<reference evidence="4" key="1">
    <citation type="submission" date="2014-09" db="EMBL/GenBank/DDBJ databases">
        <title>Whole genome shotgun sequence of Streptomyces sp. NBRC 110027.</title>
        <authorList>
            <person name="Komaki H."/>
            <person name="Ichikawa N."/>
            <person name="Katano-Makiyama Y."/>
            <person name="Hosoyama A."/>
            <person name="Hashimoto M."/>
            <person name="Uohara A."/>
            <person name="Kitahashi Y."/>
            <person name="Ohji S."/>
            <person name="Kimura A."/>
            <person name="Yamazoe A."/>
            <person name="Igarashi Y."/>
            <person name="Fujita N."/>
        </authorList>
    </citation>
    <scope>NUCLEOTIDE SEQUENCE [LARGE SCALE GENOMIC DNA]</scope>
    <source>
        <strain evidence="4">NBRC 110027</strain>
    </source>
</reference>
<sequence>MPARTILTTLHGRTVPGVPRWAERTAYAITLLALPSCVWRIAAINLNAPLLDHDATAPAGPEPFDGEWWYLIGLSVFSEALAFLAVGLVARWGEVWPRWVPVLHGRPVPVLAAALPAGLGSVALLVFPYAMVMSALGLKITGEPEGMAAHGWQVVAFWIAYLPLTAWGPLLGILTVHYYRRRRSAPSGQVDVATRTPLRPVNRRAGTEGSSRPLP</sequence>
<feature type="transmembrane region" description="Helical" evidence="2">
    <location>
        <begin position="110"/>
        <end position="131"/>
    </location>
</feature>
<dbReference type="AlphaFoldDB" id="A0A0P4R5T0"/>
<protein>
    <submittedName>
        <fullName evidence="3">Uncharacterized protein</fullName>
    </submittedName>
</protein>
<reference evidence="3 4" key="2">
    <citation type="journal article" date="2015" name="Stand. Genomic Sci.">
        <title>Draft genome sequence of marine-derived Streptomyces sp. TP-A0598, a producer of anti-MRSA antibiotic lydicamycins.</title>
        <authorList>
            <person name="Komaki H."/>
            <person name="Ichikawa N."/>
            <person name="Hosoyama A."/>
            <person name="Fujita N."/>
            <person name="Igarashi Y."/>
        </authorList>
    </citation>
    <scope>NUCLEOTIDE SEQUENCE [LARGE SCALE GENOMIC DNA]</scope>
    <source>
        <strain evidence="3 4">NBRC 110027</strain>
    </source>
</reference>
<name>A0A0P4R5T0_9ACTN</name>
<feature type="transmembrane region" description="Helical" evidence="2">
    <location>
        <begin position="26"/>
        <end position="48"/>
    </location>
</feature>
<dbReference type="EMBL" id="BBNO01000003">
    <property type="protein sequence ID" value="GAO07724.1"/>
    <property type="molecule type" value="Genomic_DNA"/>
</dbReference>
<keyword evidence="2" id="KW-0472">Membrane</keyword>
<evidence type="ECO:0000313" key="4">
    <source>
        <dbReference type="Proteomes" id="UP000048965"/>
    </source>
</evidence>
<proteinExistence type="predicted"/>
<feature type="region of interest" description="Disordered" evidence="1">
    <location>
        <begin position="190"/>
        <end position="215"/>
    </location>
</feature>
<accession>A0A0P4R5T0</accession>
<dbReference type="Proteomes" id="UP000048965">
    <property type="component" value="Unassembled WGS sequence"/>
</dbReference>
<gene>
    <name evidence="3" type="ORF">TPA0598_03_01850</name>
</gene>
<organism evidence="3 4">
    <name type="scientific">Streptomyces lydicamycinicus</name>
    <dbReference type="NCBI Taxonomy" id="1546107"/>
    <lineage>
        <taxon>Bacteria</taxon>
        <taxon>Bacillati</taxon>
        <taxon>Actinomycetota</taxon>
        <taxon>Actinomycetes</taxon>
        <taxon>Kitasatosporales</taxon>
        <taxon>Streptomycetaceae</taxon>
        <taxon>Streptomyces</taxon>
    </lineage>
</organism>
<keyword evidence="2" id="KW-1133">Transmembrane helix</keyword>
<keyword evidence="2" id="KW-0812">Transmembrane</keyword>
<keyword evidence="4" id="KW-1185">Reference proteome</keyword>
<evidence type="ECO:0000256" key="1">
    <source>
        <dbReference type="SAM" id="MobiDB-lite"/>
    </source>
</evidence>
<comment type="caution">
    <text evidence="3">The sequence shown here is derived from an EMBL/GenBank/DDBJ whole genome shotgun (WGS) entry which is preliminary data.</text>
</comment>
<evidence type="ECO:0000256" key="2">
    <source>
        <dbReference type="SAM" id="Phobius"/>
    </source>
</evidence>